<comment type="caution">
    <text evidence="1">The sequence shown here is derived from an EMBL/GenBank/DDBJ whole genome shotgun (WGS) entry which is preliminary data.</text>
</comment>
<reference evidence="1 2" key="1">
    <citation type="submission" date="2014-09" db="EMBL/GenBank/DDBJ databases">
        <title>Sporocytophaga myxococcoides PG-01 genome sequencing.</title>
        <authorList>
            <person name="Liu L."/>
            <person name="Gao P.J."/>
            <person name="Chen G.J."/>
            <person name="Wang L.S."/>
        </authorList>
    </citation>
    <scope>NUCLEOTIDE SEQUENCE [LARGE SCALE GENOMIC DNA]</scope>
    <source>
        <strain evidence="1 2">PG-01</strain>
    </source>
</reference>
<dbReference type="eggNOG" id="COG3291">
    <property type="taxonomic scope" value="Bacteria"/>
</dbReference>
<dbReference type="InterPro" id="IPR026341">
    <property type="entry name" value="T9SS_type_B"/>
</dbReference>
<name>A0A098LEN9_9BACT</name>
<evidence type="ECO:0008006" key="3">
    <source>
        <dbReference type="Google" id="ProtNLM"/>
    </source>
</evidence>
<keyword evidence="2" id="KW-1185">Reference proteome</keyword>
<dbReference type="EMBL" id="BBLT01000004">
    <property type="protein sequence ID" value="GAL85386.1"/>
    <property type="molecule type" value="Genomic_DNA"/>
</dbReference>
<dbReference type="AlphaFoldDB" id="A0A098LEN9"/>
<accession>A0A098LEN9</accession>
<dbReference type="Proteomes" id="UP000030185">
    <property type="component" value="Unassembled WGS sequence"/>
</dbReference>
<evidence type="ECO:0000313" key="1">
    <source>
        <dbReference type="EMBL" id="GAL85386.1"/>
    </source>
</evidence>
<evidence type="ECO:0000313" key="2">
    <source>
        <dbReference type="Proteomes" id="UP000030185"/>
    </source>
</evidence>
<organism evidence="1 2">
    <name type="scientific">Sporocytophaga myxococcoides</name>
    <dbReference type="NCBI Taxonomy" id="153721"/>
    <lineage>
        <taxon>Bacteria</taxon>
        <taxon>Pseudomonadati</taxon>
        <taxon>Bacteroidota</taxon>
        <taxon>Cytophagia</taxon>
        <taxon>Cytophagales</taxon>
        <taxon>Cytophagaceae</taxon>
        <taxon>Sporocytophaga</taxon>
    </lineage>
</organism>
<proteinExistence type="predicted"/>
<protein>
    <recommendedName>
        <fullName evidence="3">Ig-like domain-containing protein</fullName>
    </recommendedName>
</protein>
<dbReference type="eggNOG" id="COG3209">
    <property type="taxonomic scope" value="Bacteria"/>
</dbReference>
<sequence length="327" mass="34961">MLIGQPAILRASETHTDALCNGVSNGTVTIAAIGGTSPYIGTGKITGLAAGTYSYMVTDANGCTSTVSATIGEPEILTPGVLSGDTSICAGGKIKPPIITGIKGGNIAWQYAEAPYTSWVTATNNDFPYAEEKLTTTRQYRVQVSNSCGIVFTNIITITVNPSPDLNAGKDTAIVEGRKVQLQATGGTNYVWMADKSLSNLFISNPIASPLETTSYFVEATNEFGCKATDTVIVSIIGRRPLSIKNTFTPNGDGFNDEWVIDNIEDYPEASLEIYNRYGSVIIKWDRDIKSWDGRVKGVEMAVGTYFYILDLKDGSESIAGSVSIIR</sequence>
<dbReference type="STRING" id="153721.MYP_2615"/>
<dbReference type="Pfam" id="PF13585">
    <property type="entry name" value="CHU_C"/>
    <property type="match status" value="1"/>
</dbReference>
<dbReference type="NCBIfam" id="TIGR04131">
    <property type="entry name" value="Bac_Flav_CTERM"/>
    <property type="match status" value="1"/>
</dbReference>
<gene>
    <name evidence="1" type="ORF">MYP_2615</name>
</gene>